<evidence type="ECO:0000256" key="1">
    <source>
        <dbReference type="ARBA" id="ARBA00010139"/>
    </source>
</evidence>
<dbReference type="PRINTS" id="PR00411">
    <property type="entry name" value="PNDRDTASEI"/>
</dbReference>
<keyword evidence="2" id="KW-0285">Flavoprotein</keyword>
<evidence type="ECO:0000256" key="2">
    <source>
        <dbReference type="ARBA" id="ARBA00022630"/>
    </source>
</evidence>
<comment type="caution">
    <text evidence="5">The sequence shown here is derived from an EMBL/GenBank/DDBJ whole genome shotgun (WGS) entry which is preliminary data.</text>
</comment>
<evidence type="ECO:0000313" key="5">
    <source>
        <dbReference type="EMBL" id="GAA0619927.1"/>
    </source>
</evidence>
<protein>
    <submittedName>
        <fullName evidence="5">NAD(P)/FAD-dependent oxidoreductase</fullName>
    </submittedName>
</protein>
<dbReference type="EMBL" id="BAAAHE010000017">
    <property type="protein sequence ID" value="GAA0619927.1"/>
    <property type="molecule type" value="Genomic_DNA"/>
</dbReference>
<dbReference type="InterPro" id="IPR036188">
    <property type="entry name" value="FAD/NAD-bd_sf"/>
</dbReference>
<dbReference type="Proteomes" id="UP001500957">
    <property type="component" value="Unassembled WGS sequence"/>
</dbReference>
<reference evidence="6" key="1">
    <citation type="journal article" date="2019" name="Int. J. Syst. Evol. Microbiol.">
        <title>The Global Catalogue of Microorganisms (GCM) 10K type strain sequencing project: providing services to taxonomists for standard genome sequencing and annotation.</title>
        <authorList>
            <consortium name="The Broad Institute Genomics Platform"/>
            <consortium name="The Broad Institute Genome Sequencing Center for Infectious Disease"/>
            <person name="Wu L."/>
            <person name="Ma J."/>
        </authorList>
    </citation>
    <scope>NUCLEOTIDE SEQUENCE [LARGE SCALE GENOMIC DNA]</scope>
    <source>
        <strain evidence="6">JCM 10671</strain>
    </source>
</reference>
<dbReference type="Gene3D" id="3.50.50.60">
    <property type="entry name" value="FAD/NAD(P)-binding domain"/>
    <property type="match status" value="2"/>
</dbReference>
<gene>
    <name evidence="5" type="ORF">GCM10009547_23030</name>
</gene>
<accession>A0ABP3RXU4</accession>
<dbReference type="SUPFAM" id="SSF51905">
    <property type="entry name" value="FAD/NAD(P)-binding domain"/>
    <property type="match status" value="2"/>
</dbReference>
<proteinExistence type="inferred from homology"/>
<dbReference type="PANTHER" id="PTHR42877">
    <property type="entry name" value="L-ORNITHINE N(5)-MONOOXYGENASE-RELATED"/>
    <property type="match status" value="1"/>
</dbReference>
<evidence type="ECO:0000256" key="4">
    <source>
        <dbReference type="ARBA" id="ARBA00023002"/>
    </source>
</evidence>
<name>A0ABP3RXU4_9ACTN</name>
<comment type="similarity">
    <text evidence="1">Belongs to the FAD-binding monooxygenase family.</text>
</comment>
<dbReference type="PRINTS" id="PR00368">
    <property type="entry name" value="FADPNR"/>
</dbReference>
<dbReference type="InterPro" id="IPR051209">
    <property type="entry name" value="FAD-bind_Monooxygenase_sf"/>
</dbReference>
<evidence type="ECO:0000256" key="3">
    <source>
        <dbReference type="ARBA" id="ARBA00022827"/>
    </source>
</evidence>
<dbReference type="PANTHER" id="PTHR42877:SF4">
    <property type="entry name" value="FAD_NAD(P)-BINDING DOMAIN-CONTAINING PROTEIN-RELATED"/>
    <property type="match status" value="1"/>
</dbReference>
<organism evidence="5 6">
    <name type="scientific">Sporichthya brevicatena</name>
    <dbReference type="NCBI Taxonomy" id="171442"/>
    <lineage>
        <taxon>Bacteria</taxon>
        <taxon>Bacillati</taxon>
        <taxon>Actinomycetota</taxon>
        <taxon>Actinomycetes</taxon>
        <taxon>Sporichthyales</taxon>
        <taxon>Sporichthyaceae</taxon>
        <taxon>Sporichthya</taxon>
    </lineage>
</organism>
<sequence>MRTEIGDDELRSALQEANLPTLLAALAQLTGDDTWLTGRYRPTSPLGVDDHDSAGLTPELQAQARAEAFTVLRAWHDGEFEAAPPPSPERLTEMLHVSLGSSQQLPADLGGLLAEEFGVADRDPVPPPGMTIRHIEVLVIGAGLSGLCAAVKLKRAGIAFTILDKNPAVGGTWLENVYPACGVDTPSHLYCYSFAQSPSWSRYFAKRDELYGYLEEVADHYDLRRHIRFDSEVETMSWDEDTQQWRVTVRSSAGERDTLTANAVISGVGLLNRPSIPAIPGLETFAGPSMHTANWDTSVDVTGKRVLVIGTGASAMQLVPAIAGTAAHVTVFQRSPQWGLPNPNYMRETSEATRTLMAHVPFYLGWYRLRLVWNFGDRLYPALQIDPDWPHPERAVNRSNDKHREYLTEYIRSELGDRQDLLDKCLPTYPPYGKRPLLDNGWFRTMTRDDVTLCTDPVVEVREHSVVDANGVEHPADILVLATGFQAVRVLGPMEVRGRSGKSLREVWGEDDARAYLGTTVPDFPNFFLLLGPNTFAAHGGSAALTIEMQVRYVMSLLLTLASGETSSIEVRQEVFEAYDRRISDALTRTIWSHPGMTTYYRNAAGRIVIPMPWTNVEFWQMTHDVNLDDFHLTPATDPAPVQAG</sequence>
<dbReference type="InterPro" id="IPR020946">
    <property type="entry name" value="Flavin_mOase-like"/>
</dbReference>
<keyword evidence="3" id="KW-0274">FAD</keyword>
<keyword evidence="4" id="KW-0560">Oxidoreductase</keyword>
<keyword evidence="6" id="KW-1185">Reference proteome</keyword>
<evidence type="ECO:0000313" key="6">
    <source>
        <dbReference type="Proteomes" id="UP001500957"/>
    </source>
</evidence>
<dbReference type="Pfam" id="PF00743">
    <property type="entry name" value="FMO-like"/>
    <property type="match status" value="1"/>
</dbReference>